<evidence type="ECO:0000313" key="1">
    <source>
        <dbReference type="EMBL" id="GGY10587.1"/>
    </source>
</evidence>
<dbReference type="RefSeq" id="WP_190194668.1">
    <property type="nucleotide sequence ID" value="NZ_BMVU01000074.1"/>
</dbReference>
<gene>
    <name evidence="1" type="ORF">GCM10010358_73860</name>
</gene>
<dbReference type="SUPFAM" id="SSF52091">
    <property type="entry name" value="SpoIIaa-like"/>
    <property type="match status" value="1"/>
</dbReference>
<protein>
    <recommendedName>
        <fullName evidence="3">STAS domain-containing protein</fullName>
    </recommendedName>
</protein>
<proteinExistence type="predicted"/>
<reference evidence="1" key="2">
    <citation type="submission" date="2020-09" db="EMBL/GenBank/DDBJ databases">
        <authorList>
            <person name="Sun Q."/>
            <person name="Ohkuma M."/>
        </authorList>
    </citation>
    <scope>NUCLEOTIDE SEQUENCE</scope>
    <source>
        <strain evidence="1">JCM 4790</strain>
    </source>
</reference>
<comment type="caution">
    <text evidence="1">The sequence shown here is derived from an EMBL/GenBank/DDBJ whole genome shotgun (WGS) entry which is preliminary data.</text>
</comment>
<dbReference type="AlphaFoldDB" id="A0A918P047"/>
<dbReference type="InterPro" id="IPR036513">
    <property type="entry name" value="STAS_dom_sf"/>
</dbReference>
<dbReference type="EMBL" id="BMVU01000074">
    <property type="protein sequence ID" value="GGY10587.1"/>
    <property type="molecule type" value="Genomic_DNA"/>
</dbReference>
<evidence type="ECO:0000313" key="2">
    <source>
        <dbReference type="Proteomes" id="UP000619244"/>
    </source>
</evidence>
<accession>A0A918P047</accession>
<sequence>MSDHFIDDLMFITPLGHTPGIKLFGEVTSEHKVPLTLAVVRCRGQHQEVTVDLTGVQYISQAALEALVDLARALHPSLRLTLRARPDLGLTSRLAARGWHGVENLQVSEA</sequence>
<name>A0A918P047_9ACTN</name>
<keyword evidence="2" id="KW-1185">Reference proteome</keyword>
<dbReference type="Gene3D" id="3.30.750.24">
    <property type="entry name" value="STAS domain"/>
    <property type="match status" value="1"/>
</dbReference>
<organism evidence="1 2">
    <name type="scientific">Streptomyces minutiscleroticus</name>
    <dbReference type="NCBI Taxonomy" id="68238"/>
    <lineage>
        <taxon>Bacteria</taxon>
        <taxon>Bacillati</taxon>
        <taxon>Actinomycetota</taxon>
        <taxon>Actinomycetes</taxon>
        <taxon>Kitasatosporales</taxon>
        <taxon>Streptomycetaceae</taxon>
        <taxon>Streptomyces</taxon>
    </lineage>
</organism>
<reference evidence="1" key="1">
    <citation type="journal article" date="2014" name="Int. J. Syst. Evol. Microbiol.">
        <title>Complete genome sequence of Corynebacterium casei LMG S-19264T (=DSM 44701T), isolated from a smear-ripened cheese.</title>
        <authorList>
            <consortium name="US DOE Joint Genome Institute (JGI-PGF)"/>
            <person name="Walter F."/>
            <person name="Albersmeier A."/>
            <person name="Kalinowski J."/>
            <person name="Ruckert C."/>
        </authorList>
    </citation>
    <scope>NUCLEOTIDE SEQUENCE</scope>
    <source>
        <strain evidence="1">JCM 4790</strain>
    </source>
</reference>
<evidence type="ECO:0008006" key="3">
    <source>
        <dbReference type="Google" id="ProtNLM"/>
    </source>
</evidence>
<dbReference type="Proteomes" id="UP000619244">
    <property type="component" value="Unassembled WGS sequence"/>
</dbReference>